<accession>A0ACC0KKW6</accession>
<sequence length="92" mass="9715">MLRRIPEESSGPSQMLSQNGSAVDAAIAAMFCNGIVNHQSMGLGGGFFMTVFIKEQEKAYTVVARETAPMAATQDMFHGNAAKSSKGESLAT</sequence>
<organism evidence="1 2">
    <name type="scientific">Choristoneura fumiferana</name>
    <name type="common">Spruce budworm moth</name>
    <name type="synonym">Archips fumiferana</name>
    <dbReference type="NCBI Taxonomy" id="7141"/>
    <lineage>
        <taxon>Eukaryota</taxon>
        <taxon>Metazoa</taxon>
        <taxon>Ecdysozoa</taxon>
        <taxon>Arthropoda</taxon>
        <taxon>Hexapoda</taxon>
        <taxon>Insecta</taxon>
        <taxon>Pterygota</taxon>
        <taxon>Neoptera</taxon>
        <taxon>Endopterygota</taxon>
        <taxon>Lepidoptera</taxon>
        <taxon>Glossata</taxon>
        <taxon>Ditrysia</taxon>
        <taxon>Tortricoidea</taxon>
        <taxon>Tortricidae</taxon>
        <taxon>Tortricinae</taxon>
        <taxon>Choristoneura</taxon>
    </lineage>
</organism>
<comment type="caution">
    <text evidence="1">The sequence shown here is derived from an EMBL/GenBank/DDBJ whole genome shotgun (WGS) entry which is preliminary data.</text>
</comment>
<evidence type="ECO:0000313" key="1">
    <source>
        <dbReference type="EMBL" id="KAI8436943.1"/>
    </source>
</evidence>
<evidence type="ECO:0000313" key="2">
    <source>
        <dbReference type="Proteomes" id="UP001064048"/>
    </source>
</evidence>
<reference evidence="1 2" key="1">
    <citation type="journal article" date="2022" name="Genome Biol. Evol.">
        <title>The Spruce Budworm Genome: Reconstructing the Evolutionary History of Antifreeze Proteins.</title>
        <authorList>
            <person name="Beliveau C."/>
            <person name="Gagne P."/>
            <person name="Picq S."/>
            <person name="Vernygora O."/>
            <person name="Keeling C.I."/>
            <person name="Pinkney K."/>
            <person name="Doucet D."/>
            <person name="Wen F."/>
            <person name="Johnston J.S."/>
            <person name="Maaroufi H."/>
            <person name="Boyle B."/>
            <person name="Laroche J."/>
            <person name="Dewar K."/>
            <person name="Juretic N."/>
            <person name="Blackburn G."/>
            <person name="Nisole A."/>
            <person name="Brunet B."/>
            <person name="Brandao M."/>
            <person name="Lumley L."/>
            <person name="Duan J."/>
            <person name="Quan G."/>
            <person name="Lucarotti C.J."/>
            <person name="Roe A.D."/>
            <person name="Sperling F.A.H."/>
            <person name="Levesque R.C."/>
            <person name="Cusson M."/>
        </authorList>
    </citation>
    <scope>NUCLEOTIDE SEQUENCE [LARGE SCALE GENOMIC DNA]</scope>
    <source>
        <strain evidence="1">Glfc:IPQL:Cfum</strain>
    </source>
</reference>
<proteinExistence type="predicted"/>
<protein>
    <submittedName>
        <fullName evidence="1">Uncharacterized protein</fullName>
    </submittedName>
</protein>
<keyword evidence="2" id="KW-1185">Reference proteome</keyword>
<dbReference type="Proteomes" id="UP001064048">
    <property type="component" value="Chromosome 17"/>
</dbReference>
<gene>
    <name evidence="1" type="ORF">MSG28_010365</name>
</gene>
<dbReference type="EMBL" id="CM046117">
    <property type="protein sequence ID" value="KAI8436943.1"/>
    <property type="molecule type" value="Genomic_DNA"/>
</dbReference>
<name>A0ACC0KKW6_CHOFU</name>